<dbReference type="EMBL" id="CP019285">
    <property type="protein sequence ID" value="APW96404.1"/>
    <property type="molecule type" value="Genomic_DNA"/>
</dbReference>
<feature type="region of interest" description="Disordered" evidence="1">
    <location>
        <begin position="1"/>
        <end position="71"/>
    </location>
</feature>
<evidence type="ECO:0000313" key="5">
    <source>
        <dbReference type="Proteomes" id="UP000011555"/>
    </source>
</evidence>
<gene>
    <name evidence="4" type="ORF">C445_13465</name>
    <name evidence="3" type="ORF">CHINAEXTREME_00890</name>
</gene>
<dbReference type="Proteomes" id="UP000011555">
    <property type="component" value="Unassembled WGS sequence"/>
</dbReference>
<proteinExistence type="predicted"/>
<dbReference type="AlphaFoldDB" id="M0LE12"/>
<feature type="domain" description="DUF7344" evidence="2">
    <location>
        <begin position="78"/>
        <end position="156"/>
    </location>
</feature>
<reference evidence="3" key="3">
    <citation type="submission" date="2017-01" db="EMBL/GenBank/DDBJ databases">
        <authorList>
            <person name="Mah S.A."/>
            <person name="Swanson W.J."/>
            <person name="Moy G.W."/>
            <person name="Vacquier V.D."/>
        </authorList>
    </citation>
    <scope>NUCLEOTIDE SEQUENCE</scope>
    <source>
        <strain evidence="3">AJ5</strain>
    </source>
</reference>
<dbReference type="Pfam" id="PF24035">
    <property type="entry name" value="DUF7344"/>
    <property type="match status" value="1"/>
</dbReference>
<organism evidence="4 5">
    <name type="scientific">Natronobacterium lacisalsi AJ5</name>
    <dbReference type="NCBI Taxonomy" id="358396"/>
    <lineage>
        <taxon>Archaea</taxon>
        <taxon>Methanobacteriati</taxon>
        <taxon>Methanobacteriota</taxon>
        <taxon>Stenosarchaea group</taxon>
        <taxon>Halobacteria</taxon>
        <taxon>Halobacteriales</taxon>
        <taxon>Natrialbaceae</taxon>
        <taxon>Natronobacterium</taxon>
    </lineage>
</organism>
<dbReference type="GeneID" id="30919636"/>
<sequence>MSEDNGGPTDGDEDVGEEDGAGAESETNANANANTDADAEPSLGPSSGSERADGSDDAADAGQEEEKEELSLTPGVVFGLLANRRDRFLLYLLYERGGTVALSELTTYLAVWEHETTADLLTAEMKRHTRTSLTHASLPKLADYDLITFDRDSGAITLTERGERLEPYLEFAKEQEDEDVESFLERTTRGG</sequence>
<keyword evidence="5" id="KW-1185">Reference proteome</keyword>
<evidence type="ECO:0000259" key="2">
    <source>
        <dbReference type="Pfam" id="PF24035"/>
    </source>
</evidence>
<dbReference type="InterPro" id="IPR055768">
    <property type="entry name" value="DUF7344"/>
</dbReference>
<feature type="compositionally biased region" description="Low complexity" evidence="1">
    <location>
        <begin position="22"/>
        <end position="36"/>
    </location>
</feature>
<evidence type="ECO:0000313" key="3">
    <source>
        <dbReference type="EMBL" id="APW96404.1"/>
    </source>
</evidence>
<accession>M0LE12</accession>
<evidence type="ECO:0000313" key="4">
    <source>
        <dbReference type="EMBL" id="EMA31826.1"/>
    </source>
</evidence>
<feature type="compositionally biased region" description="Acidic residues" evidence="1">
    <location>
        <begin position="10"/>
        <end position="21"/>
    </location>
</feature>
<protein>
    <recommendedName>
        <fullName evidence="2">DUF7344 domain-containing protein</fullName>
    </recommendedName>
</protein>
<dbReference type="EMBL" id="AOLZ01000043">
    <property type="protein sequence ID" value="EMA31826.1"/>
    <property type="molecule type" value="Genomic_DNA"/>
</dbReference>
<dbReference type="KEGG" id="hlc:CHINAEXTREME00890"/>
<evidence type="ECO:0000256" key="1">
    <source>
        <dbReference type="SAM" id="MobiDB-lite"/>
    </source>
</evidence>
<evidence type="ECO:0000313" key="6">
    <source>
        <dbReference type="Proteomes" id="UP000186547"/>
    </source>
</evidence>
<reference evidence="3 6" key="1">
    <citation type="journal article" date="2011" name="J. Bacteriol.">
        <title>Genome sequence of Halobiforma lacisalsi AJ5, an extremely halophilic archaeon which harbors a bop gene.</title>
        <authorList>
            <person name="Jiang X."/>
            <person name="Wang S."/>
            <person name="Cheng H."/>
            <person name="Huo Y."/>
            <person name="Zhang X."/>
            <person name="Zhu X."/>
            <person name="Han X."/>
            <person name="Ni P."/>
            <person name="Wu M."/>
        </authorList>
    </citation>
    <scope>NUCLEOTIDE SEQUENCE [LARGE SCALE GENOMIC DNA]</scope>
    <source>
        <strain evidence="3 6">AJ5</strain>
    </source>
</reference>
<dbReference type="eggNOG" id="arCOG03828">
    <property type="taxonomic scope" value="Archaea"/>
</dbReference>
<name>M0LE12_NATLA</name>
<reference evidence="4 5" key="2">
    <citation type="journal article" date="2014" name="PLoS Genet.">
        <title>Phylogenetically driven sequencing of extremely halophilic archaea reveals strategies for static and dynamic osmo-response.</title>
        <authorList>
            <person name="Becker E.A."/>
            <person name="Seitzer P.M."/>
            <person name="Tritt A."/>
            <person name="Larsen D."/>
            <person name="Krusor M."/>
            <person name="Yao A.I."/>
            <person name="Wu D."/>
            <person name="Madern D."/>
            <person name="Eisen J.A."/>
            <person name="Darling A.E."/>
            <person name="Facciotti M.T."/>
        </authorList>
    </citation>
    <scope>NUCLEOTIDE SEQUENCE [LARGE SCALE GENOMIC DNA]</scope>
    <source>
        <strain evidence="4 5">AJ5</strain>
    </source>
</reference>
<feature type="compositionally biased region" description="Acidic residues" evidence="1">
    <location>
        <begin position="55"/>
        <end position="68"/>
    </location>
</feature>
<dbReference type="RefSeq" id="WP_007142403.1">
    <property type="nucleotide sequence ID" value="NZ_AOLZ01000043.1"/>
</dbReference>
<dbReference type="Proteomes" id="UP000186547">
    <property type="component" value="Chromosome"/>
</dbReference>